<dbReference type="OrthoDB" id="184880at2759"/>
<keyword evidence="1" id="KW-1185">Reference proteome</keyword>
<organism evidence="2">
    <name type="scientific">Dissoconium aciculare CBS 342.82</name>
    <dbReference type="NCBI Taxonomy" id="1314786"/>
    <lineage>
        <taxon>Eukaryota</taxon>
        <taxon>Fungi</taxon>
        <taxon>Dikarya</taxon>
        <taxon>Ascomycota</taxon>
        <taxon>Pezizomycotina</taxon>
        <taxon>Dothideomycetes</taxon>
        <taxon>Dothideomycetidae</taxon>
        <taxon>Mycosphaerellales</taxon>
        <taxon>Dissoconiaceae</taxon>
        <taxon>Dissoconium</taxon>
    </lineage>
</organism>
<reference evidence="2" key="1">
    <citation type="submission" date="2020-01" db="EMBL/GenBank/DDBJ databases">
        <authorList>
            <consortium name="DOE Joint Genome Institute"/>
            <person name="Haridas S."/>
            <person name="Albert R."/>
            <person name="Binder M."/>
            <person name="Bloem J."/>
            <person name="Labutti K."/>
            <person name="Salamov A."/>
            <person name="Andreopoulos B."/>
            <person name="Baker S.E."/>
            <person name="Barry K."/>
            <person name="Bills G."/>
            <person name="Bluhm B.H."/>
            <person name="Cannon C."/>
            <person name="Castanera R."/>
            <person name="Culley D.E."/>
            <person name="Daum C."/>
            <person name="Ezra D."/>
            <person name="Gonzalez J.B."/>
            <person name="Henrissat B."/>
            <person name="Kuo A."/>
            <person name="Liang C."/>
            <person name="Lipzen A."/>
            <person name="Lutzoni F."/>
            <person name="Magnuson J."/>
            <person name="Mondo S."/>
            <person name="Nolan M."/>
            <person name="Ohm R."/>
            <person name="Pangilinan J."/>
            <person name="Park H.-J."/>
            <person name="Ramirez L."/>
            <person name="Alfaro M."/>
            <person name="Sun H."/>
            <person name="Tritt A."/>
            <person name="Yoshinaga Y."/>
            <person name="Zwiers L.-H."/>
            <person name="Turgeon B.G."/>
            <person name="Goodwin S.B."/>
            <person name="Spatafora J.W."/>
            <person name="Crous P.W."/>
            <person name="Grigoriev I.V."/>
        </authorList>
    </citation>
    <scope>NUCLEOTIDE SEQUENCE</scope>
    <source>
        <strain evidence="2">CBS 342.82</strain>
    </source>
</reference>
<evidence type="ECO:0008006" key="3">
    <source>
        <dbReference type="Google" id="ProtNLM"/>
    </source>
</evidence>
<protein>
    <recommendedName>
        <fullName evidence="3">Methyltransferase SirN-like protein</fullName>
    </recommendedName>
</protein>
<evidence type="ECO:0000313" key="1">
    <source>
        <dbReference type="Proteomes" id="UP000504637"/>
    </source>
</evidence>
<gene>
    <name evidence="2" type="ORF">K489DRAFT_420790</name>
</gene>
<proteinExistence type="predicted"/>
<dbReference type="InterPro" id="IPR029063">
    <property type="entry name" value="SAM-dependent_MTases_sf"/>
</dbReference>
<dbReference type="Gene3D" id="3.40.50.150">
    <property type="entry name" value="Vaccinia Virus protein VP39"/>
    <property type="match status" value="1"/>
</dbReference>
<dbReference type="GeneID" id="54366021"/>
<evidence type="ECO:0000313" key="2">
    <source>
        <dbReference type="RefSeq" id="XP_033454901.1"/>
    </source>
</evidence>
<name>A0A6J3LPR9_9PEZI</name>
<dbReference type="RefSeq" id="XP_033454901.1">
    <property type="nucleotide sequence ID" value="XM_033608221.1"/>
</dbReference>
<dbReference type="SUPFAM" id="SSF53335">
    <property type="entry name" value="S-adenosyl-L-methionine-dependent methyltransferases"/>
    <property type="match status" value="1"/>
</dbReference>
<sequence length="310" mass="34177">MEESMPHLAFLAGSSNIDVSNGQGMDALMEDVKQRGLQLELDRLRDMHEVYTDAADGKYTLAPINWKKPGLRVLDSATADAVWIQDAQKLAGDVVATQTWVGTDLVGELFPNPIPPNITFAKQSITEPWPQEWQGSFDLVHQRQVLGFCGDFPIKQAVANLCALAKPGGWVELVELNADQTILGEATVAREFFDLLEQIWQIKNMGGNFGQDLKRYMEEAGLEDVEETLLRNKVGVKALPGKMDSSINGALGAGPMIIAMAKTLPIKGFTQEQLDTLYERTEKEMRTIGSEFDSFAVRGRVPTGGLKPRI</sequence>
<reference evidence="2" key="2">
    <citation type="submission" date="2020-04" db="EMBL/GenBank/DDBJ databases">
        <authorList>
            <consortium name="NCBI Genome Project"/>
        </authorList>
    </citation>
    <scope>NUCLEOTIDE SEQUENCE</scope>
    <source>
        <strain evidence="2">CBS 342.82</strain>
    </source>
</reference>
<dbReference type="Pfam" id="PF13489">
    <property type="entry name" value="Methyltransf_23"/>
    <property type="match status" value="1"/>
</dbReference>
<dbReference type="Proteomes" id="UP000504637">
    <property type="component" value="Unplaced"/>
</dbReference>
<reference evidence="2" key="3">
    <citation type="submission" date="2025-08" db="UniProtKB">
        <authorList>
            <consortium name="RefSeq"/>
        </authorList>
    </citation>
    <scope>IDENTIFICATION</scope>
    <source>
        <strain evidence="2">CBS 342.82</strain>
    </source>
</reference>
<accession>A0A6J3LPR9</accession>
<dbReference type="AlphaFoldDB" id="A0A6J3LPR9"/>